<feature type="region of interest" description="Disordered" evidence="3">
    <location>
        <begin position="929"/>
        <end position="984"/>
    </location>
</feature>
<protein>
    <submittedName>
        <fullName evidence="7">Uncharacterized protein</fullName>
    </submittedName>
</protein>
<keyword evidence="2" id="KW-0728">SH3 domain</keyword>
<dbReference type="SMART" id="SM00072">
    <property type="entry name" value="GuKc"/>
    <property type="match status" value="1"/>
</dbReference>
<dbReference type="InterPro" id="IPR008144">
    <property type="entry name" value="Guanylate_kin-like_dom"/>
</dbReference>
<gene>
    <name evidence="7" type="ORF">DC041_0011198</name>
</gene>
<dbReference type="Gene3D" id="2.30.30.40">
    <property type="entry name" value="SH3 Domains"/>
    <property type="match status" value="1"/>
</dbReference>
<dbReference type="InterPro" id="IPR036028">
    <property type="entry name" value="SH3-like_dom_sf"/>
</dbReference>
<evidence type="ECO:0000259" key="5">
    <source>
        <dbReference type="PROSITE" id="PS50106"/>
    </source>
</evidence>
<feature type="domain" description="PDZ" evidence="5">
    <location>
        <begin position="373"/>
        <end position="475"/>
    </location>
</feature>
<feature type="compositionally biased region" description="Polar residues" evidence="3">
    <location>
        <begin position="333"/>
        <end position="344"/>
    </location>
</feature>
<feature type="region of interest" description="Disordered" evidence="3">
    <location>
        <begin position="234"/>
        <end position="351"/>
    </location>
</feature>
<dbReference type="AlphaFoldDB" id="A0A430QQ77"/>
<feature type="compositionally biased region" description="Low complexity" evidence="3">
    <location>
        <begin position="966"/>
        <end position="983"/>
    </location>
</feature>
<feature type="compositionally biased region" description="Polar residues" evidence="3">
    <location>
        <begin position="234"/>
        <end position="256"/>
    </location>
</feature>
<evidence type="ECO:0000259" key="6">
    <source>
        <dbReference type="PROSITE" id="PS51022"/>
    </source>
</evidence>
<dbReference type="InterPro" id="IPR004172">
    <property type="entry name" value="L27_dom"/>
</dbReference>
<feature type="compositionally biased region" description="Acidic residues" evidence="3">
    <location>
        <begin position="1004"/>
        <end position="1014"/>
    </location>
</feature>
<dbReference type="PROSITE" id="PS51022">
    <property type="entry name" value="L27"/>
    <property type="match status" value="1"/>
</dbReference>
<dbReference type="Pfam" id="PF17820">
    <property type="entry name" value="PDZ_6"/>
    <property type="match status" value="1"/>
</dbReference>
<comment type="caution">
    <text evidence="7">The sequence shown here is derived from an EMBL/GenBank/DDBJ whole genome shotgun (WGS) entry which is preliminary data.</text>
</comment>
<evidence type="ECO:0000256" key="3">
    <source>
        <dbReference type="SAM" id="MobiDB-lite"/>
    </source>
</evidence>
<evidence type="ECO:0000256" key="1">
    <source>
        <dbReference type="ARBA" id="ARBA00007014"/>
    </source>
</evidence>
<keyword evidence="8" id="KW-1185">Reference proteome</keyword>
<dbReference type="Gene3D" id="2.30.42.10">
    <property type="match status" value="1"/>
</dbReference>
<dbReference type="Gene3D" id="3.40.50.300">
    <property type="entry name" value="P-loop containing nucleotide triphosphate hydrolases"/>
    <property type="match status" value="1"/>
</dbReference>
<feature type="compositionally biased region" description="Polar residues" evidence="3">
    <location>
        <begin position="276"/>
        <end position="285"/>
    </location>
</feature>
<evidence type="ECO:0000256" key="2">
    <source>
        <dbReference type="ARBA" id="ARBA00022443"/>
    </source>
</evidence>
<dbReference type="InterPro" id="IPR050716">
    <property type="entry name" value="MAGUK"/>
</dbReference>
<dbReference type="Pfam" id="PF00625">
    <property type="entry name" value="Guanylate_kin"/>
    <property type="match status" value="1"/>
</dbReference>
<dbReference type="SUPFAM" id="SSF50044">
    <property type="entry name" value="SH3-domain"/>
    <property type="match status" value="1"/>
</dbReference>
<proteinExistence type="inferred from homology"/>
<dbReference type="InterPro" id="IPR036034">
    <property type="entry name" value="PDZ_sf"/>
</dbReference>
<name>A0A430QQ77_SCHBO</name>
<dbReference type="PROSITE" id="PS50106">
    <property type="entry name" value="PDZ"/>
    <property type="match status" value="1"/>
</dbReference>
<evidence type="ECO:0000313" key="7">
    <source>
        <dbReference type="EMBL" id="RTG89848.1"/>
    </source>
</evidence>
<feature type="compositionally biased region" description="Polar residues" evidence="3">
    <location>
        <begin position="955"/>
        <end position="965"/>
    </location>
</feature>
<feature type="region of interest" description="Disordered" evidence="3">
    <location>
        <begin position="830"/>
        <end position="855"/>
    </location>
</feature>
<dbReference type="InterPro" id="IPR041489">
    <property type="entry name" value="PDZ_6"/>
</dbReference>
<dbReference type="PROSITE" id="PS50052">
    <property type="entry name" value="GUANYLATE_KINASE_2"/>
    <property type="match status" value="1"/>
</dbReference>
<sequence length="1020" mass="115464">MRTREKDQPHAHELYDLLADIHIRELLVAYDDIANYRYVNEDFNLTIIPFENNDQLLCKNSDDNLLNVQNSSKVGVGTEENEEHYKLSKRNDETHSVNVYLKNPHHHHHYKPDLSESSMESLDYKLNHTESNRNSCNNEDDLLIKKNFEQLKTHSVPNVYHVNKINTSLDVDDNPPLDDNIENAQYVNKINHLDSDSKHQFDKSHRSVSEMINQYELSIGKNVHKSLECLDRVTSSIPSDTQKPTSPKTIPENVSRQSEKRHSKTSKIKSPDDLFTKTNSNSKLGSPTITSKKTSTTKEQRKIKKFHGSDNTLRSSDSNHHHHPSKSFRDSLDGTQSLPRNHGQTPKELKDNHNYHHRESIHPKFPQPGVPRVVHLRRDHPGENLGITVALCTPSPTTSSSPPTSFNGITIQSVTEPIISIQRVLAGSLADRQGCLFPGDILLEINGLRVHTLEQVFSQIQQTSSLIDCKLLVQAPKEGVLRSSIQCSNSNSKTKRYVRCLFDYDATKDSLLPTGDVGLSFKSGDVLELVRSLKDPNSKARLIPSQTLEERRQAFNQEKLQGLRLRSDIWSYEEVVPWPQSKVPCLLLIGPNGVGRRNLKVLLAKYEPKRFAYPMTDTTDSTLPTNLFKVLSKDQMESDVKSGAYVEWGKVNGHYYGIRFSELRKIIANGRTAVLDCQPQSLHLLHQPEFNPCVVFVAAPSFEVAKTMLQEGLQANVTSNIRSDEELHSIIKDSMSMSVIYRHLYSHILVNKNMKESVEKLSRLVSKLERQPCWIPCGWAYELSIPYRSTRTDGSPFIPGSSSLSALGIHDLPPSSRSSALSKSVISEASTESASRLARPPSICNGEFSNHPLSGRDRYSVTQRIYEKHRRAQHEFQHPPIPELDTPSESVDSYLLNKMSTRHHQHRAKSNHNTDNHELSQPILSVKTTAEEDQLTDTELSQTPNDDDDDDESKITQVENILSDEQQSNVVNINNDNNPSVQPKLELRKVITINKHEEFSSTSSDDDDDDEDNNDNVVSI</sequence>
<dbReference type="STRING" id="6184.A0A430QQ77"/>
<dbReference type="SMART" id="SM00228">
    <property type="entry name" value="PDZ"/>
    <property type="match status" value="1"/>
</dbReference>
<evidence type="ECO:0000259" key="4">
    <source>
        <dbReference type="PROSITE" id="PS50052"/>
    </source>
</evidence>
<dbReference type="SUPFAM" id="SSF50156">
    <property type="entry name" value="PDZ domain-like"/>
    <property type="match status" value="1"/>
</dbReference>
<accession>A0A430QQ77</accession>
<dbReference type="SUPFAM" id="SSF52540">
    <property type="entry name" value="P-loop containing nucleoside triphosphate hydrolases"/>
    <property type="match status" value="1"/>
</dbReference>
<feature type="domain" description="Guanylate kinase-like" evidence="4">
    <location>
        <begin position="583"/>
        <end position="766"/>
    </location>
</feature>
<feature type="region of interest" description="Disordered" evidence="3">
    <location>
        <begin position="997"/>
        <end position="1020"/>
    </location>
</feature>
<dbReference type="PANTHER" id="PTHR23122">
    <property type="entry name" value="MEMBRANE-ASSOCIATED GUANYLATE KINASE MAGUK"/>
    <property type="match status" value="1"/>
</dbReference>
<dbReference type="InterPro" id="IPR001478">
    <property type="entry name" value="PDZ"/>
</dbReference>
<feature type="region of interest" description="Disordered" evidence="3">
    <location>
        <begin position="870"/>
        <end position="889"/>
    </location>
</feature>
<dbReference type="InterPro" id="IPR027417">
    <property type="entry name" value="P-loop_NTPase"/>
</dbReference>
<feature type="domain" description="L27" evidence="6">
    <location>
        <begin position="1"/>
        <end position="41"/>
    </location>
</feature>
<comment type="similarity">
    <text evidence="1">Belongs to the MAGUK family.</text>
</comment>
<organism evidence="7 8">
    <name type="scientific">Schistosoma bovis</name>
    <name type="common">Blood fluke</name>
    <dbReference type="NCBI Taxonomy" id="6184"/>
    <lineage>
        <taxon>Eukaryota</taxon>
        <taxon>Metazoa</taxon>
        <taxon>Spiralia</taxon>
        <taxon>Lophotrochozoa</taxon>
        <taxon>Platyhelminthes</taxon>
        <taxon>Trematoda</taxon>
        <taxon>Digenea</taxon>
        <taxon>Strigeidida</taxon>
        <taxon>Schistosomatoidea</taxon>
        <taxon>Schistosomatidae</taxon>
        <taxon>Schistosoma</taxon>
    </lineage>
</organism>
<dbReference type="EMBL" id="QMKO01001478">
    <property type="protein sequence ID" value="RTG89848.1"/>
    <property type="molecule type" value="Genomic_DNA"/>
</dbReference>
<reference evidence="7 8" key="1">
    <citation type="journal article" date="2019" name="PLoS Pathog.">
        <title>Genome sequence of the bovine parasite Schistosoma bovis Tanzania.</title>
        <authorList>
            <person name="Oey H."/>
            <person name="Zakrzewski M."/>
            <person name="Gobert G."/>
            <person name="Gravermann K."/>
            <person name="Stoye J."/>
            <person name="Jones M."/>
            <person name="Mcmanus D."/>
            <person name="Krause L."/>
        </authorList>
    </citation>
    <scope>NUCLEOTIDE SEQUENCE [LARGE SCALE GENOMIC DNA]</scope>
    <source>
        <strain evidence="7 8">TAN1997</strain>
    </source>
</reference>
<dbReference type="InterPro" id="IPR008145">
    <property type="entry name" value="GK/Ca_channel_bsu"/>
</dbReference>
<dbReference type="Proteomes" id="UP000290809">
    <property type="component" value="Unassembled WGS sequence"/>
</dbReference>
<evidence type="ECO:0000313" key="8">
    <source>
        <dbReference type="Proteomes" id="UP000290809"/>
    </source>
</evidence>